<evidence type="ECO:0000313" key="2">
    <source>
        <dbReference type="Proteomes" id="UP000000744"/>
    </source>
</evidence>
<sequence length="53" mass="6003">MSFTIKCNVCGSTDVTFTVGEDEYEGVLSIDCDNCDNEDEIYLFSWTGQIHRT</sequence>
<organism evidence="1 2">
    <name type="scientific">Bacillus phage Nf</name>
    <name type="common">Bacteriophage Nf</name>
    <dbReference type="NCBI Taxonomy" id="2992639"/>
    <lineage>
        <taxon>Viruses</taxon>
        <taxon>Duplodnaviria</taxon>
        <taxon>Heunggongvirae</taxon>
        <taxon>Uroviricota</taxon>
        <taxon>Caudoviricetes</taxon>
        <taxon>Salasmaviridae</taxon>
        <taxon>Picovirinae</taxon>
        <taxon>Beecentumtrevirus</taxon>
        <taxon>Beecentumtrevirus Nf</taxon>
    </lineage>
</organism>
<dbReference type="EMBL" id="EU622808">
    <property type="protein sequence ID" value="ACH57087.1"/>
    <property type="molecule type" value="Genomic_DNA"/>
</dbReference>
<protein>
    <submittedName>
        <fullName evidence="1">Uncharacterized protein</fullName>
    </submittedName>
</protein>
<accession>B7SSP0</accession>
<evidence type="ECO:0000313" key="1">
    <source>
        <dbReference type="EMBL" id="ACH57087.1"/>
    </source>
</evidence>
<organismHost>
    <name type="scientific">Bacillus subtilis</name>
    <dbReference type="NCBI Taxonomy" id="1423"/>
</organismHost>
<dbReference type="GeneID" id="56239462"/>
<reference evidence="1 2" key="1">
    <citation type="journal article" date="2009" name="Environ. Microbiol.">
        <title>Different responses to Spo0A-mediated suppression of the related Bacillus subtilis phages Nf and phi29.</title>
        <authorList>
            <person name="Castilla-Llorente V."/>
            <person name="Salas M."/>
            <person name="Meijer W.J."/>
        </authorList>
    </citation>
    <scope>NUCLEOTIDE SEQUENCE</scope>
</reference>
<dbReference type="Proteomes" id="UP000000744">
    <property type="component" value="Segment"/>
</dbReference>
<proteinExistence type="predicted"/>
<dbReference type="KEGG" id="vg:56239462"/>
<dbReference type="RefSeq" id="YP_009910736.1">
    <property type="nucleotide sequence ID" value="NC_049976.1"/>
</dbReference>
<name>B7SSP0_BPNF</name>
<keyword evidence="2" id="KW-1185">Reference proteome</keyword>